<organism evidence="1 2">
    <name type="scientific">Aplosporella prunicola CBS 121167</name>
    <dbReference type="NCBI Taxonomy" id="1176127"/>
    <lineage>
        <taxon>Eukaryota</taxon>
        <taxon>Fungi</taxon>
        <taxon>Dikarya</taxon>
        <taxon>Ascomycota</taxon>
        <taxon>Pezizomycotina</taxon>
        <taxon>Dothideomycetes</taxon>
        <taxon>Dothideomycetes incertae sedis</taxon>
        <taxon>Botryosphaeriales</taxon>
        <taxon>Aplosporellaceae</taxon>
        <taxon>Aplosporella</taxon>
    </lineage>
</organism>
<name>A0A6A6B7M1_9PEZI</name>
<reference evidence="1" key="1">
    <citation type="journal article" date="2020" name="Stud. Mycol.">
        <title>101 Dothideomycetes genomes: a test case for predicting lifestyles and emergence of pathogens.</title>
        <authorList>
            <person name="Haridas S."/>
            <person name="Albert R."/>
            <person name="Binder M."/>
            <person name="Bloem J."/>
            <person name="Labutti K."/>
            <person name="Salamov A."/>
            <person name="Andreopoulos B."/>
            <person name="Baker S."/>
            <person name="Barry K."/>
            <person name="Bills G."/>
            <person name="Bluhm B."/>
            <person name="Cannon C."/>
            <person name="Castanera R."/>
            <person name="Culley D."/>
            <person name="Daum C."/>
            <person name="Ezra D."/>
            <person name="Gonzalez J."/>
            <person name="Henrissat B."/>
            <person name="Kuo A."/>
            <person name="Liang C."/>
            <person name="Lipzen A."/>
            <person name="Lutzoni F."/>
            <person name="Magnuson J."/>
            <person name="Mondo S."/>
            <person name="Nolan M."/>
            <person name="Ohm R."/>
            <person name="Pangilinan J."/>
            <person name="Park H.-J."/>
            <person name="Ramirez L."/>
            <person name="Alfaro M."/>
            <person name="Sun H."/>
            <person name="Tritt A."/>
            <person name="Yoshinaga Y."/>
            <person name="Zwiers L.-H."/>
            <person name="Turgeon B."/>
            <person name="Goodwin S."/>
            <person name="Spatafora J."/>
            <person name="Crous P."/>
            <person name="Grigoriev I."/>
        </authorList>
    </citation>
    <scope>NUCLEOTIDE SEQUENCE</scope>
    <source>
        <strain evidence="1">CBS 121167</strain>
    </source>
</reference>
<gene>
    <name evidence="1" type="ORF">K452DRAFT_299572</name>
</gene>
<dbReference type="RefSeq" id="XP_033395895.1">
    <property type="nucleotide sequence ID" value="XM_033542241.1"/>
</dbReference>
<dbReference type="OrthoDB" id="67965at2759"/>
<keyword evidence="2" id="KW-1185">Reference proteome</keyword>
<dbReference type="InterPro" id="IPR010721">
    <property type="entry name" value="UstE-like"/>
</dbReference>
<dbReference type="AlphaFoldDB" id="A0A6A6B7M1"/>
<evidence type="ECO:0000313" key="2">
    <source>
        <dbReference type="Proteomes" id="UP000799438"/>
    </source>
</evidence>
<evidence type="ECO:0008006" key="3">
    <source>
        <dbReference type="Google" id="ProtNLM"/>
    </source>
</evidence>
<accession>A0A6A6B7M1</accession>
<dbReference type="Proteomes" id="UP000799438">
    <property type="component" value="Unassembled WGS sequence"/>
</dbReference>
<dbReference type="GeneID" id="54299738"/>
<protein>
    <recommendedName>
        <fullName evidence="3">Steroid 5-alpha reductase C-terminal domain-containing protein</fullName>
    </recommendedName>
</protein>
<proteinExistence type="predicted"/>
<dbReference type="Pfam" id="PF06966">
    <property type="entry name" value="DUF1295"/>
    <property type="match status" value="1"/>
</dbReference>
<dbReference type="PANTHER" id="PTHR32251">
    <property type="entry name" value="3-OXO-5-ALPHA-STEROID 4-DEHYDROGENASE"/>
    <property type="match status" value="1"/>
</dbReference>
<dbReference type="EMBL" id="ML995490">
    <property type="protein sequence ID" value="KAF2140182.1"/>
    <property type="molecule type" value="Genomic_DNA"/>
</dbReference>
<dbReference type="GO" id="GO:0016020">
    <property type="term" value="C:membrane"/>
    <property type="evidence" value="ECO:0007669"/>
    <property type="project" value="TreeGrafter"/>
</dbReference>
<evidence type="ECO:0000313" key="1">
    <source>
        <dbReference type="EMBL" id="KAF2140182.1"/>
    </source>
</evidence>
<dbReference type="Gene3D" id="1.20.120.1630">
    <property type="match status" value="1"/>
</dbReference>
<dbReference type="PANTHER" id="PTHR32251:SF15">
    <property type="entry name" value="3-OXO-5-ALPHA-STEROID 4-DEHYDROGENASE (DUF1295)"/>
    <property type="match status" value="1"/>
</dbReference>
<sequence>MPLPSLSLPGWFHSRNVDLISRGTRRPTPVGRSIFIVLRALDPLLQYSILAHGTLSSIPHALGLRTHTPGLPTTTGLAVIDSFGLSPYRLALLGMAVGSAAKQIYWAGMISLEEMPASAAVEVALFNSVSNSVNALAFTCAALSASAPGTAFPPAPLVAGGALYAVGLALEWWSEVQRAGFKASSKNAGKPFTGGLWSLARHVNYGGYTLWRAGYALAGAGWAWGAFVGSFFVWDFSTRAVPILERYCAAKYGQAWQDFQQRTPRTLIPFLW</sequence>